<proteinExistence type="inferred from homology"/>
<evidence type="ECO:0000256" key="1">
    <source>
        <dbReference type="ARBA" id="ARBA00006068"/>
    </source>
</evidence>
<comment type="similarity">
    <text evidence="1">Belongs to the LytR/CpsA/Psr (LCP) family.</text>
</comment>
<accession>A0ABV2QR39</accession>
<evidence type="ECO:0000313" key="5">
    <source>
        <dbReference type="Proteomes" id="UP001549257"/>
    </source>
</evidence>
<dbReference type="Pfam" id="PF03816">
    <property type="entry name" value="LytR_cpsA_psr"/>
    <property type="match status" value="1"/>
</dbReference>
<comment type="caution">
    <text evidence="4">The sequence shown here is derived from an EMBL/GenBank/DDBJ whole genome shotgun (WGS) entry which is preliminary data.</text>
</comment>
<feature type="domain" description="Cell envelope-related transcriptional attenuator" evidence="3">
    <location>
        <begin position="185"/>
        <end position="361"/>
    </location>
</feature>
<reference evidence="4 5" key="1">
    <citation type="submission" date="2024-06" db="EMBL/GenBank/DDBJ databases">
        <title>Sorghum-associated microbial communities from plants grown in Nebraska, USA.</title>
        <authorList>
            <person name="Schachtman D."/>
        </authorList>
    </citation>
    <scope>NUCLEOTIDE SEQUENCE [LARGE SCALE GENOMIC DNA]</scope>
    <source>
        <strain evidence="4 5">2857</strain>
    </source>
</reference>
<dbReference type="NCBIfam" id="TIGR00350">
    <property type="entry name" value="lytR_cpsA_psr"/>
    <property type="match status" value="1"/>
</dbReference>
<dbReference type="InterPro" id="IPR050922">
    <property type="entry name" value="LytR/CpsA/Psr_CW_biosynth"/>
</dbReference>
<evidence type="ECO:0000313" key="4">
    <source>
        <dbReference type="EMBL" id="MET4583529.1"/>
    </source>
</evidence>
<protein>
    <submittedName>
        <fullName evidence="4">LCP family protein required for cell wall assembly</fullName>
        <ecNumber evidence="4">2.7.8.-</ecNumber>
    </submittedName>
</protein>
<dbReference type="EC" id="2.7.8.-" evidence="4"/>
<evidence type="ECO:0000259" key="3">
    <source>
        <dbReference type="Pfam" id="PF03816"/>
    </source>
</evidence>
<organism evidence="4 5">
    <name type="scientific">Conyzicola nivalis</name>
    <dbReference type="NCBI Taxonomy" id="1477021"/>
    <lineage>
        <taxon>Bacteria</taxon>
        <taxon>Bacillati</taxon>
        <taxon>Actinomycetota</taxon>
        <taxon>Actinomycetes</taxon>
        <taxon>Micrococcales</taxon>
        <taxon>Microbacteriaceae</taxon>
        <taxon>Conyzicola</taxon>
    </lineage>
</organism>
<gene>
    <name evidence="4" type="ORF">ABIE21_003055</name>
</gene>
<dbReference type="EMBL" id="JBEPSJ010000004">
    <property type="protein sequence ID" value="MET4583529.1"/>
    <property type="molecule type" value="Genomic_DNA"/>
</dbReference>
<keyword evidence="2" id="KW-1133">Transmembrane helix</keyword>
<keyword evidence="2" id="KW-0812">Transmembrane</keyword>
<keyword evidence="5" id="KW-1185">Reference proteome</keyword>
<feature type="transmembrane region" description="Helical" evidence="2">
    <location>
        <begin position="22"/>
        <end position="41"/>
    </location>
</feature>
<sequence>MTVSSPVRFPDASSRSTMTRRAWWLVGFNILLPGSAQLLAGDRRLGRFGVVATFILWALAILSLVLFFAWRPAVYAVVTNVIGLTAIQVALVFYIVLWIVLTVDTLRLARLVRVGPTARWLVAALAVAVLIGVGGTANYGVVVTGATRDAIATIFASGQAAEAVDGRYNVLLLGGDAGPDRLGLRPDSISVVSVEASTGKATMVGIPRNLERTPFSEGSPLYGPFPDGYDCGDECLISYLYTYGEEHPDLYPDAEAEGSNPGIEAMRDAVEGTLGITLQYYVLIDMQGFSDLIDALGGIEITVAEELPIGINGGPVVGTIEAGTQTMDGTTALWYARTRYNMTDYERMVRQRDVQVAVIAQFEPANVLTKFQAVAEAGAQVVRSDVPQAALGYFVDLASKTKDLPIATVELIPANGVVVERPDFDRIHQMVDTALAPTPESE</sequence>
<feature type="transmembrane region" description="Helical" evidence="2">
    <location>
        <begin position="76"/>
        <end position="100"/>
    </location>
</feature>
<keyword evidence="4" id="KW-0808">Transferase</keyword>
<dbReference type="PANTHER" id="PTHR33392:SF6">
    <property type="entry name" value="POLYISOPRENYL-TEICHOIC ACID--PEPTIDOGLYCAN TEICHOIC ACID TRANSFERASE TAGU"/>
    <property type="match status" value="1"/>
</dbReference>
<dbReference type="GO" id="GO:0016740">
    <property type="term" value="F:transferase activity"/>
    <property type="evidence" value="ECO:0007669"/>
    <property type="project" value="UniProtKB-KW"/>
</dbReference>
<dbReference type="Gene3D" id="3.40.630.190">
    <property type="entry name" value="LCP protein"/>
    <property type="match status" value="1"/>
</dbReference>
<feature type="transmembrane region" description="Helical" evidence="2">
    <location>
        <begin position="48"/>
        <end position="70"/>
    </location>
</feature>
<name>A0ABV2QR39_9MICO</name>
<keyword evidence="2" id="KW-0472">Membrane</keyword>
<dbReference type="PANTHER" id="PTHR33392">
    <property type="entry name" value="POLYISOPRENYL-TEICHOIC ACID--PEPTIDOGLYCAN TEICHOIC ACID TRANSFERASE TAGU"/>
    <property type="match status" value="1"/>
</dbReference>
<dbReference type="RefSeq" id="WP_354025699.1">
    <property type="nucleotide sequence ID" value="NZ_JBEPSJ010000004.1"/>
</dbReference>
<feature type="transmembrane region" description="Helical" evidence="2">
    <location>
        <begin position="120"/>
        <end position="141"/>
    </location>
</feature>
<dbReference type="Proteomes" id="UP001549257">
    <property type="component" value="Unassembled WGS sequence"/>
</dbReference>
<evidence type="ECO:0000256" key="2">
    <source>
        <dbReference type="SAM" id="Phobius"/>
    </source>
</evidence>
<dbReference type="InterPro" id="IPR004474">
    <property type="entry name" value="LytR_CpsA_psr"/>
</dbReference>